<name>A0A0F4JQD9_9ACTN</name>
<feature type="domain" description="UspA" evidence="2">
    <location>
        <begin position="9"/>
        <end position="143"/>
    </location>
</feature>
<evidence type="ECO:0000256" key="1">
    <source>
        <dbReference type="ARBA" id="ARBA00008791"/>
    </source>
</evidence>
<evidence type="ECO:0000259" key="2">
    <source>
        <dbReference type="Pfam" id="PF00582"/>
    </source>
</evidence>
<dbReference type="InterPro" id="IPR014729">
    <property type="entry name" value="Rossmann-like_a/b/a_fold"/>
</dbReference>
<dbReference type="Pfam" id="PF00582">
    <property type="entry name" value="Usp"/>
    <property type="match status" value="1"/>
</dbReference>
<dbReference type="AlphaFoldDB" id="A0A0F4JQD9"/>
<gene>
    <name evidence="3" type="ORF">VR44_08680</name>
</gene>
<dbReference type="EMBL" id="JZWV01000181">
    <property type="protein sequence ID" value="KJY36059.1"/>
    <property type="molecule type" value="Genomic_DNA"/>
</dbReference>
<sequence length="149" mass="15802">METQHSAAKIVVGVDGSPSSQAALRWAMRYAGLVGGKVEAVTAWEVPGEASWSAPAVDATFDEEDAQRRLVDEVRTVLGEEGASLVRERLVHGHPVEVLVDAADGAEMLVVGSRGRGGFRRALLGSVSQQVALHAPCPVTIVRQDVHVE</sequence>
<comment type="caution">
    <text evidence="3">The sequence shown here is derived from an EMBL/GenBank/DDBJ whole genome shotgun (WGS) entry which is preliminary data.</text>
</comment>
<dbReference type="PANTHER" id="PTHR46553">
    <property type="entry name" value="ADENINE NUCLEOTIDE ALPHA HYDROLASES-LIKE SUPERFAMILY PROTEIN"/>
    <property type="match status" value="1"/>
</dbReference>
<evidence type="ECO:0000313" key="4">
    <source>
        <dbReference type="Proteomes" id="UP000033551"/>
    </source>
</evidence>
<keyword evidence="4" id="KW-1185">Reference proteome</keyword>
<dbReference type="InterPro" id="IPR006015">
    <property type="entry name" value="Universal_stress_UspA"/>
</dbReference>
<evidence type="ECO:0000313" key="3">
    <source>
        <dbReference type="EMBL" id="KJY36059.1"/>
    </source>
</evidence>
<dbReference type="InterPro" id="IPR006016">
    <property type="entry name" value="UspA"/>
</dbReference>
<organism evidence="3 4">
    <name type="scientific">Streptomyces katrae</name>
    <dbReference type="NCBI Taxonomy" id="68223"/>
    <lineage>
        <taxon>Bacteria</taxon>
        <taxon>Bacillati</taxon>
        <taxon>Actinomycetota</taxon>
        <taxon>Actinomycetes</taxon>
        <taxon>Kitasatosporales</taxon>
        <taxon>Streptomycetaceae</taxon>
        <taxon>Streptomyces</taxon>
    </lineage>
</organism>
<dbReference type="PATRIC" id="fig|68223.7.peg.4980"/>
<dbReference type="PRINTS" id="PR01438">
    <property type="entry name" value="UNVRSLSTRESS"/>
</dbReference>
<dbReference type="CDD" id="cd00293">
    <property type="entry name" value="USP-like"/>
    <property type="match status" value="1"/>
</dbReference>
<dbReference type="RefSeq" id="WP_045946817.1">
    <property type="nucleotide sequence ID" value="NZ_JZWV01000181.1"/>
</dbReference>
<dbReference type="Gene3D" id="3.40.50.620">
    <property type="entry name" value="HUPs"/>
    <property type="match status" value="1"/>
</dbReference>
<accession>A0A0F4JQD9</accession>
<dbReference type="Proteomes" id="UP000033551">
    <property type="component" value="Unassembled WGS sequence"/>
</dbReference>
<dbReference type="PANTHER" id="PTHR46553:SF3">
    <property type="entry name" value="ADENINE NUCLEOTIDE ALPHA HYDROLASES-LIKE SUPERFAMILY PROTEIN"/>
    <property type="match status" value="1"/>
</dbReference>
<protein>
    <submittedName>
        <fullName evidence="3">Universal stress protein UspA</fullName>
    </submittedName>
</protein>
<dbReference type="SUPFAM" id="SSF52402">
    <property type="entry name" value="Adenine nucleotide alpha hydrolases-like"/>
    <property type="match status" value="1"/>
</dbReference>
<reference evidence="3 4" key="1">
    <citation type="submission" date="2015-02" db="EMBL/GenBank/DDBJ databases">
        <authorList>
            <person name="Ju K.-S."/>
            <person name="Doroghazi J.R."/>
            <person name="Metcalf W."/>
        </authorList>
    </citation>
    <scope>NUCLEOTIDE SEQUENCE [LARGE SCALE GENOMIC DNA]</scope>
    <source>
        <strain evidence="3 4">NRRL ISP-5550</strain>
    </source>
</reference>
<comment type="similarity">
    <text evidence="1">Belongs to the universal stress protein A family.</text>
</comment>
<proteinExistence type="inferred from homology"/>